<comment type="caution">
    <text evidence="2">The sequence shown here is derived from an EMBL/GenBank/DDBJ whole genome shotgun (WGS) entry which is preliminary data.</text>
</comment>
<evidence type="ECO:0000313" key="2">
    <source>
        <dbReference type="EMBL" id="KAG2577689.1"/>
    </source>
</evidence>
<dbReference type="EMBL" id="CM029048">
    <property type="protein sequence ID" value="KAG2577689.1"/>
    <property type="molecule type" value="Genomic_DNA"/>
</dbReference>
<dbReference type="AlphaFoldDB" id="A0A8T0QXI4"/>
<name>A0A8T0QXI4_PANVG</name>
<accession>A0A8T0QXI4</accession>
<dbReference type="Proteomes" id="UP000823388">
    <property type="component" value="Chromosome 6N"/>
</dbReference>
<proteinExistence type="predicted"/>
<feature type="domain" description="Serine/threonine-protein kinase BSK1-like TPR repeats" evidence="1">
    <location>
        <begin position="31"/>
        <end position="77"/>
    </location>
</feature>
<dbReference type="Pfam" id="PF25575">
    <property type="entry name" value="TPR_BSK1_C"/>
    <property type="match status" value="1"/>
</dbReference>
<keyword evidence="3" id="KW-1185">Reference proteome</keyword>
<reference evidence="2" key="1">
    <citation type="submission" date="2020-05" db="EMBL/GenBank/DDBJ databases">
        <title>WGS assembly of Panicum virgatum.</title>
        <authorList>
            <person name="Lovell J.T."/>
            <person name="Jenkins J."/>
            <person name="Shu S."/>
            <person name="Juenger T.E."/>
            <person name="Schmutz J."/>
        </authorList>
    </citation>
    <scope>NUCLEOTIDE SEQUENCE</scope>
    <source>
        <strain evidence="2">AP13</strain>
    </source>
</reference>
<dbReference type="InterPro" id="IPR058209">
    <property type="entry name" value="TPR_BSK1_C"/>
</dbReference>
<protein>
    <recommendedName>
        <fullName evidence="1">Serine/threonine-protein kinase BSK1-like TPR repeats domain-containing protein</fullName>
    </recommendedName>
</protein>
<gene>
    <name evidence="2" type="ORF">PVAP13_6NG110009</name>
</gene>
<organism evidence="2 3">
    <name type="scientific">Panicum virgatum</name>
    <name type="common">Blackwell switchgrass</name>
    <dbReference type="NCBI Taxonomy" id="38727"/>
    <lineage>
        <taxon>Eukaryota</taxon>
        <taxon>Viridiplantae</taxon>
        <taxon>Streptophyta</taxon>
        <taxon>Embryophyta</taxon>
        <taxon>Tracheophyta</taxon>
        <taxon>Spermatophyta</taxon>
        <taxon>Magnoliopsida</taxon>
        <taxon>Liliopsida</taxon>
        <taxon>Poales</taxon>
        <taxon>Poaceae</taxon>
        <taxon>PACMAD clade</taxon>
        <taxon>Panicoideae</taxon>
        <taxon>Panicodae</taxon>
        <taxon>Paniceae</taxon>
        <taxon>Panicinae</taxon>
        <taxon>Panicum</taxon>
        <taxon>Panicum sect. Hiantes</taxon>
    </lineage>
</organism>
<sequence length="116" mass="13152">MVDLDSGSGFQRDLNEKYGPGFAFPPRSVMLSLQSWTGELSESFVVKRHADIAFKSKDFATVVECYSRACGRGYLQAQHFHLQYTVYCYSLQILACRVCHHEVILTPLLNLMCIVP</sequence>
<evidence type="ECO:0000259" key="1">
    <source>
        <dbReference type="Pfam" id="PF25575"/>
    </source>
</evidence>
<evidence type="ECO:0000313" key="3">
    <source>
        <dbReference type="Proteomes" id="UP000823388"/>
    </source>
</evidence>